<dbReference type="AlphaFoldDB" id="A0A814Q6Q0"/>
<dbReference type="EMBL" id="CAJNOC010008474">
    <property type="protein sequence ID" value="CAF1116257.1"/>
    <property type="molecule type" value="Genomic_DNA"/>
</dbReference>
<feature type="non-terminal residue" evidence="1">
    <location>
        <position position="53"/>
    </location>
</feature>
<name>A0A814Q6Q0_9BILA</name>
<organism evidence="1 2">
    <name type="scientific">Brachionus calyciflorus</name>
    <dbReference type="NCBI Taxonomy" id="104777"/>
    <lineage>
        <taxon>Eukaryota</taxon>
        <taxon>Metazoa</taxon>
        <taxon>Spiralia</taxon>
        <taxon>Gnathifera</taxon>
        <taxon>Rotifera</taxon>
        <taxon>Eurotatoria</taxon>
        <taxon>Monogononta</taxon>
        <taxon>Pseudotrocha</taxon>
        <taxon>Ploima</taxon>
        <taxon>Brachionidae</taxon>
        <taxon>Brachionus</taxon>
    </lineage>
</organism>
<keyword evidence="2" id="KW-1185">Reference proteome</keyword>
<sequence>MESITDDIQFVHSNTYKPEHDDESNVTKDGFEVLSDNFLFYRRRKNKESCYWV</sequence>
<gene>
    <name evidence="1" type="ORF">OXX778_LOCUS21846</name>
</gene>
<proteinExistence type="predicted"/>
<dbReference type="Proteomes" id="UP000663879">
    <property type="component" value="Unassembled WGS sequence"/>
</dbReference>
<evidence type="ECO:0000313" key="1">
    <source>
        <dbReference type="EMBL" id="CAF1116257.1"/>
    </source>
</evidence>
<comment type="caution">
    <text evidence="1">The sequence shown here is derived from an EMBL/GenBank/DDBJ whole genome shotgun (WGS) entry which is preliminary data.</text>
</comment>
<protein>
    <submittedName>
        <fullName evidence="1">Uncharacterized protein</fullName>
    </submittedName>
</protein>
<reference evidence="1" key="1">
    <citation type="submission" date="2021-02" db="EMBL/GenBank/DDBJ databases">
        <authorList>
            <person name="Nowell W R."/>
        </authorList>
    </citation>
    <scope>NUCLEOTIDE SEQUENCE</scope>
    <source>
        <strain evidence="1">Ploen Becks lab</strain>
    </source>
</reference>
<accession>A0A814Q6Q0</accession>
<evidence type="ECO:0000313" key="2">
    <source>
        <dbReference type="Proteomes" id="UP000663879"/>
    </source>
</evidence>